<reference evidence="3 4" key="1">
    <citation type="journal article" date="2018" name="PLoS Genet.">
        <title>Population sequencing reveals clonal diversity and ancestral inbreeding in the grapevine cultivar Chardonnay.</title>
        <authorList>
            <person name="Roach M.J."/>
            <person name="Johnson D.L."/>
            <person name="Bohlmann J."/>
            <person name="van Vuuren H.J."/>
            <person name="Jones S.J."/>
            <person name="Pretorius I.S."/>
            <person name="Schmidt S.A."/>
            <person name="Borneman A.R."/>
        </authorList>
    </citation>
    <scope>NUCLEOTIDE SEQUENCE [LARGE SCALE GENOMIC DNA]</scope>
    <source>
        <strain evidence="4">cv. Chardonnay</strain>
        <tissue evidence="3">Leaf</tissue>
    </source>
</reference>
<organism evidence="3 4">
    <name type="scientific">Vitis vinifera</name>
    <name type="common">Grape</name>
    <dbReference type="NCBI Taxonomy" id="29760"/>
    <lineage>
        <taxon>Eukaryota</taxon>
        <taxon>Viridiplantae</taxon>
        <taxon>Streptophyta</taxon>
        <taxon>Embryophyta</taxon>
        <taxon>Tracheophyta</taxon>
        <taxon>Spermatophyta</taxon>
        <taxon>Magnoliopsida</taxon>
        <taxon>eudicotyledons</taxon>
        <taxon>Gunneridae</taxon>
        <taxon>Pentapetalae</taxon>
        <taxon>rosids</taxon>
        <taxon>Vitales</taxon>
        <taxon>Vitaceae</taxon>
        <taxon>Viteae</taxon>
        <taxon>Vitis</taxon>
    </lineage>
</organism>
<accession>A0A438FCG4</accession>
<dbReference type="InterPro" id="IPR029019">
    <property type="entry name" value="HEX_eukaryotic_N"/>
</dbReference>
<proteinExistence type="predicted"/>
<dbReference type="SUPFAM" id="SSF55545">
    <property type="entry name" value="beta-N-acetylhexosaminidase-like domain"/>
    <property type="match status" value="1"/>
</dbReference>
<feature type="domain" description="Beta-hexosaminidase eukaryotic type N-terminal" evidence="2">
    <location>
        <begin position="27"/>
        <end position="129"/>
    </location>
</feature>
<evidence type="ECO:0000256" key="1">
    <source>
        <dbReference type="ARBA" id="ARBA00022801"/>
    </source>
</evidence>
<evidence type="ECO:0000313" key="3">
    <source>
        <dbReference type="EMBL" id="RVW57666.1"/>
    </source>
</evidence>
<dbReference type="AlphaFoldDB" id="A0A438FCG4"/>
<dbReference type="Proteomes" id="UP000288805">
    <property type="component" value="Unassembled WGS sequence"/>
</dbReference>
<protein>
    <submittedName>
        <fullName evidence="3">Beta-hexosaminidase 3</fullName>
    </submittedName>
</protein>
<sequence>MIFVMGKIVKSFCFLVFFGVLVEGLNIWPMPNSVNHGHQIMYLSNDFALKSDGSKYNDASGILKDAFSRLLDVIEVDHVIDSNFSHFDPMAILHGIHVIVWSQNDELQYGVDESYKLSIPSHGTQVYAHIEVSKNVKLPLDGNRGPIEYFAQVFSWVHSSSSLYHVLRHRQFMGFYMGCRLSSVTYVQKLLLDLANE</sequence>
<dbReference type="Pfam" id="PF14845">
    <property type="entry name" value="Glycohydro_20b2"/>
    <property type="match status" value="1"/>
</dbReference>
<keyword evidence="1" id="KW-0378">Hydrolase</keyword>
<dbReference type="EMBL" id="QGNW01001048">
    <property type="protein sequence ID" value="RVW57666.1"/>
    <property type="molecule type" value="Genomic_DNA"/>
</dbReference>
<evidence type="ECO:0000259" key="2">
    <source>
        <dbReference type="Pfam" id="PF14845"/>
    </source>
</evidence>
<dbReference type="InterPro" id="IPR029018">
    <property type="entry name" value="Hex-like_dom2"/>
</dbReference>
<dbReference type="GO" id="GO:0016787">
    <property type="term" value="F:hydrolase activity"/>
    <property type="evidence" value="ECO:0007669"/>
    <property type="project" value="UniProtKB-KW"/>
</dbReference>
<evidence type="ECO:0000313" key="4">
    <source>
        <dbReference type="Proteomes" id="UP000288805"/>
    </source>
</evidence>
<name>A0A438FCG4_VITVI</name>
<gene>
    <name evidence="3" type="primary">HEXO3_2</name>
    <name evidence="3" type="ORF">CK203_096279</name>
</gene>
<comment type="caution">
    <text evidence="3">The sequence shown here is derived from an EMBL/GenBank/DDBJ whole genome shotgun (WGS) entry which is preliminary data.</text>
</comment>
<dbReference type="Gene3D" id="3.30.379.10">
    <property type="entry name" value="Chitobiase/beta-hexosaminidase domain 2-like"/>
    <property type="match status" value="1"/>
</dbReference>